<name>A0AAW1MR75_SAPOF</name>
<dbReference type="GO" id="GO:0020037">
    <property type="term" value="F:heme binding"/>
    <property type="evidence" value="ECO:0007669"/>
    <property type="project" value="InterPro"/>
</dbReference>
<organism evidence="12 13">
    <name type="scientific">Saponaria officinalis</name>
    <name type="common">Common soapwort</name>
    <name type="synonym">Lychnis saponaria</name>
    <dbReference type="NCBI Taxonomy" id="3572"/>
    <lineage>
        <taxon>Eukaryota</taxon>
        <taxon>Viridiplantae</taxon>
        <taxon>Streptophyta</taxon>
        <taxon>Embryophyta</taxon>
        <taxon>Tracheophyta</taxon>
        <taxon>Spermatophyta</taxon>
        <taxon>Magnoliopsida</taxon>
        <taxon>eudicotyledons</taxon>
        <taxon>Gunneridae</taxon>
        <taxon>Pentapetalae</taxon>
        <taxon>Caryophyllales</taxon>
        <taxon>Caryophyllaceae</taxon>
        <taxon>Caryophylleae</taxon>
        <taxon>Saponaria</taxon>
    </lineage>
</organism>
<dbReference type="PANTHER" id="PTHR24286:SF255">
    <property type="entry name" value="ALLENE OXIDE SYNTHASE, CHLOROPLASTIC"/>
    <property type="match status" value="1"/>
</dbReference>
<dbReference type="GO" id="GO:0016125">
    <property type="term" value="P:sterol metabolic process"/>
    <property type="evidence" value="ECO:0007669"/>
    <property type="project" value="TreeGrafter"/>
</dbReference>
<evidence type="ECO:0000256" key="6">
    <source>
        <dbReference type="ARBA" id="ARBA00022832"/>
    </source>
</evidence>
<dbReference type="GO" id="GO:0031408">
    <property type="term" value="P:oxylipin biosynthetic process"/>
    <property type="evidence" value="ECO:0007669"/>
    <property type="project" value="UniProtKB-KW"/>
</dbReference>
<dbReference type="GO" id="GO:0009535">
    <property type="term" value="C:chloroplast thylakoid membrane"/>
    <property type="evidence" value="ECO:0007669"/>
    <property type="project" value="TreeGrafter"/>
</dbReference>
<keyword evidence="10" id="KW-0456">Lyase</keyword>
<dbReference type="GO" id="GO:0005506">
    <property type="term" value="F:iron ion binding"/>
    <property type="evidence" value="ECO:0007669"/>
    <property type="project" value="InterPro"/>
</dbReference>
<dbReference type="GO" id="GO:0016705">
    <property type="term" value="F:oxidoreductase activity, acting on paired donors, with incorporation or reduction of molecular oxygen"/>
    <property type="evidence" value="ECO:0007669"/>
    <property type="project" value="InterPro"/>
</dbReference>
<dbReference type="InterPro" id="IPR001128">
    <property type="entry name" value="Cyt_P450"/>
</dbReference>
<evidence type="ECO:0000256" key="10">
    <source>
        <dbReference type="ARBA" id="ARBA00023239"/>
    </source>
</evidence>
<dbReference type="AlphaFoldDB" id="A0AAW1MR75"/>
<protein>
    <recommendedName>
        <fullName evidence="14">Allene oxide synthase</fullName>
    </recommendedName>
</protein>
<comment type="cofactor">
    <cofactor evidence="11">
        <name>heme</name>
        <dbReference type="ChEBI" id="CHEBI:30413"/>
    </cofactor>
</comment>
<dbReference type="EMBL" id="JBDFQZ010000002">
    <property type="protein sequence ID" value="KAK9748349.1"/>
    <property type="molecule type" value="Genomic_DNA"/>
</dbReference>
<dbReference type="GO" id="GO:0009695">
    <property type="term" value="P:jasmonic acid biosynthetic process"/>
    <property type="evidence" value="ECO:0007669"/>
    <property type="project" value="TreeGrafter"/>
</dbReference>
<keyword evidence="9" id="KW-0275">Fatty acid biosynthesis</keyword>
<dbReference type="SUPFAM" id="SSF48264">
    <property type="entry name" value="Cytochrome P450"/>
    <property type="match status" value="1"/>
</dbReference>
<evidence type="ECO:0000256" key="1">
    <source>
        <dbReference type="ARBA" id="ARBA00010617"/>
    </source>
</evidence>
<dbReference type="PRINTS" id="PR00465">
    <property type="entry name" value="EP450IV"/>
</dbReference>
<evidence type="ECO:0008006" key="14">
    <source>
        <dbReference type="Google" id="ProtNLM"/>
    </source>
</evidence>
<sequence>MAFVSHLAISSSSISFRTPLFHNNGFDPRRHRVFATVTVPPPTESTESRHLPVKKIPGDRGLPIIGPILDRQDYFYNQGREEFFKSRIQKYKSTIFRVNMPPGPTFTNESNVVVLLDGKSFPTLFDVSKVEKKDLFTGTFMPSVELTGGYRVLSYLDPSEPNHEKLKRLLFSLLKSTRNRVIPEFQASFNEFFNQLENELATNGKSKFNEANDQAAFNFLARAWLGANPADSELGNTGPGIISKWVLFQLGPLLSLGLPKCIEEVTIHSFRLPPKLIKKDYHKIYNFFYQNSSDLLEEAAQLGLSRDEACHNLVFATCFNSFGGMKIFFPNMIKQIGRAGVKLHRRLAEEIRSVVRSNGGKITMAGMEQMHLMKSVVYESFRIEPPVSSQYGRVKNDMIIESHDAAFEVKKGELLYGFQPFATRDPKIFDRADDFVPDRFVGPEGEKLLKHVVWSNGPENESPTLHNKQCVGKDFVVLVSRMLLVELFMRYDSFEIDVGYSPLGAKVTVTSLKRATF</sequence>
<keyword evidence="3 11" id="KW-0349">Heme</keyword>
<evidence type="ECO:0000256" key="2">
    <source>
        <dbReference type="ARBA" id="ARBA00022516"/>
    </source>
</evidence>
<evidence type="ECO:0000313" key="13">
    <source>
        <dbReference type="Proteomes" id="UP001443914"/>
    </source>
</evidence>
<dbReference type="Pfam" id="PF00067">
    <property type="entry name" value="p450"/>
    <property type="match status" value="1"/>
</dbReference>
<evidence type="ECO:0000256" key="5">
    <source>
        <dbReference type="ARBA" id="ARBA00022767"/>
    </source>
</evidence>
<reference evidence="12" key="1">
    <citation type="submission" date="2024-03" db="EMBL/GenBank/DDBJ databases">
        <title>WGS assembly of Saponaria officinalis var. Norfolk2.</title>
        <authorList>
            <person name="Jenkins J."/>
            <person name="Shu S."/>
            <person name="Grimwood J."/>
            <person name="Barry K."/>
            <person name="Goodstein D."/>
            <person name="Schmutz J."/>
            <person name="Leebens-Mack J."/>
            <person name="Osbourn A."/>
        </authorList>
    </citation>
    <scope>NUCLEOTIDE SEQUENCE [LARGE SCALE GENOMIC DNA]</scope>
    <source>
        <strain evidence="12">JIC</strain>
    </source>
</reference>
<proteinExistence type="inferred from homology"/>
<keyword evidence="2" id="KW-0444">Lipid biosynthesis</keyword>
<dbReference type="GO" id="GO:0004497">
    <property type="term" value="F:monooxygenase activity"/>
    <property type="evidence" value="ECO:0007669"/>
    <property type="project" value="InterPro"/>
</dbReference>
<evidence type="ECO:0000256" key="3">
    <source>
        <dbReference type="ARBA" id="ARBA00022617"/>
    </source>
</evidence>
<dbReference type="Gene3D" id="1.10.630.10">
    <property type="entry name" value="Cytochrome P450"/>
    <property type="match status" value="1"/>
</dbReference>
<gene>
    <name evidence="12" type="ORF">RND81_02G051600</name>
</gene>
<dbReference type="InterPro" id="IPR002403">
    <property type="entry name" value="Cyt_P450_E_grp-IV"/>
</dbReference>
<keyword evidence="5" id="KW-0925">Oxylipin biosynthesis</keyword>
<keyword evidence="7 11" id="KW-0408">Iron</keyword>
<dbReference type="Proteomes" id="UP001443914">
    <property type="component" value="Unassembled WGS sequence"/>
</dbReference>
<dbReference type="FunFam" id="1.10.630.10:FF:000024">
    <property type="entry name" value="Allene oxide synthase, chloroplastic"/>
    <property type="match status" value="1"/>
</dbReference>
<keyword evidence="6" id="KW-0276">Fatty acid metabolism</keyword>
<evidence type="ECO:0000256" key="11">
    <source>
        <dbReference type="PIRSR" id="PIRSR602403-1"/>
    </source>
</evidence>
<dbReference type="GO" id="GO:0016829">
    <property type="term" value="F:lyase activity"/>
    <property type="evidence" value="ECO:0007669"/>
    <property type="project" value="UniProtKB-KW"/>
</dbReference>
<keyword evidence="8" id="KW-0443">Lipid metabolism</keyword>
<dbReference type="InterPro" id="IPR036396">
    <property type="entry name" value="Cyt_P450_sf"/>
</dbReference>
<dbReference type="GO" id="GO:0009941">
    <property type="term" value="C:chloroplast envelope"/>
    <property type="evidence" value="ECO:0007669"/>
    <property type="project" value="TreeGrafter"/>
</dbReference>
<comment type="caution">
    <text evidence="12">The sequence shown here is derived from an EMBL/GenBank/DDBJ whole genome shotgun (WGS) entry which is preliminary data.</text>
</comment>
<accession>A0AAW1MR75</accession>
<dbReference type="PANTHER" id="PTHR24286">
    <property type="entry name" value="CYTOCHROME P450 26"/>
    <property type="match status" value="1"/>
</dbReference>
<evidence type="ECO:0000313" key="12">
    <source>
        <dbReference type="EMBL" id="KAK9748349.1"/>
    </source>
</evidence>
<feature type="binding site" description="axial binding residue" evidence="11">
    <location>
        <position position="470"/>
    </location>
    <ligand>
        <name>heme</name>
        <dbReference type="ChEBI" id="CHEBI:30413"/>
    </ligand>
    <ligandPart>
        <name>Fe</name>
        <dbReference type="ChEBI" id="CHEBI:18248"/>
    </ligandPart>
</feature>
<dbReference type="CDD" id="cd11071">
    <property type="entry name" value="CYP74"/>
    <property type="match status" value="1"/>
</dbReference>
<keyword evidence="4 11" id="KW-0479">Metal-binding</keyword>
<evidence type="ECO:0000256" key="7">
    <source>
        <dbReference type="ARBA" id="ARBA00023004"/>
    </source>
</evidence>
<comment type="similarity">
    <text evidence="1">Belongs to the cytochrome P450 family.</text>
</comment>
<keyword evidence="13" id="KW-1185">Reference proteome</keyword>
<evidence type="ECO:0000256" key="4">
    <source>
        <dbReference type="ARBA" id="ARBA00022723"/>
    </source>
</evidence>
<evidence type="ECO:0000256" key="9">
    <source>
        <dbReference type="ARBA" id="ARBA00023160"/>
    </source>
</evidence>
<evidence type="ECO:0000256" key="8">
    <source>
        <dbReference type="ARBA" id="ARBA00023098"/>
    </source>
</evidence>